<dbReference type="PANTHER" id="PTHR10472:SF5">
    <property type="entry name" value="D-AMINOACYL-TRNA DEACYLASE 1"/>
    <property type="match status" value="1"/>
</dbReference>
<dbReference type="Proteomes" id="UP000226191">
    <property type="component" value="Unassembled WGS sequence"/>
</dbReference>
<dbReference type="FunFam" id="3.50.80.10:FF:000001">
    <property type="entry name" value="D-aminoacyl-tRNA deacylase"/>
    <property type="match status" value="1"/>
</dbReference>
<comment type="catalytic activity">
    <reaction evidence="2">
        <text>glycyl-tRNA(Ala) + H2O = tRNA(Ala) + glycine + H(+)</text>
        <dbReference type="Rhea" id="RHEA:53744"/>
        <dbReference type="Rhea" id="RHEA-COMP:9657"/>
        <dbReference type="Rhea" id="RHEA-COMP:13640"/>
        <dbReference type="ChEBI" id="CHEBI:15377"/>
        <dbReference type="ChEBI" id="CHEBI:15378"/>
        <dbReference type="ChEBI" id="CHEBI:57305"/>
        <dbReference type="ChEBI" id="CHEBI:78442"/>
        <dbReference type="ChEBI" id="CHEBI:78522"/>
    </reaction>
</comment>
<feature type="short sequence motif" description="Gly-cisPro motif, important for rejection of L-amino acids" evidence="2">
    <location>
        <begin position="133"/>
        <end position="134"/>
    </location>
</feature>
<dbReference type="GeneID" id="92856329"/>
<dbReference type="Gene3D" id="3.50.80.10">
    <property type="entry name" value="D-tyrosyl-tRNA(Tyr) deacylase"/>
    <property type="match status" value="1"/>
</dbReference>
<dbReference type="RefSeq" id="WP_002517054.1">
    <property type="nucleotide sequence ID" value="NZ_AP019664.1"/>
</dbReference>
<dbReference type="GO" id="GO:0019478">
    <property type="term" value="P:D-amino acid catabolic process"/>
    <property type="evidence" value="ECO:0007669"/>
    <property type="project" value="UniProtKB-UniRule"/>
</dbReference>
<keyword evidence="2" id="KW-0694">RNA-binding</keyword>
<protein>
    <recommendedName>
        <fullName evidence="2">D-aminoacyl-tRNA deacylase</fullName>
        <shortName evidence="2">DTD</shortName>
        <ecNumber evidence="2">3.1.1.96</ecNumber>
    </recommendedName>
    <alternativeName>
        <fullName evidence="2">Gly-tRNA(Ala) deacylase</fullName>
        <ecNumber evidence="2">3.1.1.-</ecNumber>
    </alternativeName>
</protein>
<dbReference type="EC" id="3.1.1.96" evidence="2"/>
<comment type="catalytic activity">
    <reaction evidence="2">
        <text>a D-aminoacyl-tRNA + H2O = a tRNA + a D-alpha-amino acid + H(+)</text>
        <dbReference type="Rhea" id="RHEA:13953"/>
        <dbReference type="Rhea" id="RHEA-COMP:10123"/>
        <dbReference type="Rhea" id="RHEA-COMP:10124"/>
        <dbReference type="ChEBI" id="CHEBI:15377"/>
        <dbReference type="ChEBI" id="CHEBI:15378"/>
        <dbReference type="ChEBI" id="CHEBI:59871"/>
        <dbReference type="ChEBI" id="CHEBI:78442"/>
        <dbReference type="ChEBI" id="CHEBI:79333"/>
        <dbReference type="EC" id="3.1.1.96"/>
    </reaction>
</comment>
<keyword evidence="2" id="KW-0820">tRNA-binding</keyword>
<dbReference type="PANTHER" id="PTHR10472">
    <property type="entry name" value="D-TYROSYL-TRNA TYR DEACYLASE"/>
    <property type="match status" value="1"/>
</dbReference>
<dbReference type="EMBL" id="CP031442">
    <property type="protein sequence ID" value="AXM06756.1"/>
    <property type="molecule type" value="Genomic_DNA"/>
</dbReference>
<dbReference type="GO" id="GO:0043908">
    <property type="term" value="F:Ser(Gly)-tRNA(Ala) hydrolase activity"/>
    <property type="evidence" value="ECO:0007669"/>
    <property type="project" value="UniProtKB-UniRule"/>
</dbReference>
<proteinExistence type="inferred from homology"/>
<reference evidence="4 5" key="1">
    <citation type="submission" date="2017-02" db="EMBL/GenBank/DDBJ databases">
        <title>Prevalence of linear plasmids in Cutibacterium acnes isolates obtained from cancerous prostatic tissue.</title>
        <authorList>
            <person name="Davidsson S."/>
            <person name="Bruggemann H."/>
        </authorList>
    </citation>
    <scope>NUCLEOTIDE SEQUENCE [LARGE SCALE GENOMIC DNA]</scope>
    <source>
        <strain evidence="4 5">11-78</strain>
    </source>
</reference>
<dbReference type="Proteomes" id="UP000256621">
    <property type="component" value="Chromosome"/>
</dbReference>
<keyword evidence="2" id="KW-0378">Hydrolase</keyword>
<dbReference type="Pfam" id="PF02580">
    <property type="entry name" value="Tyr_Deacylase"/>
    <property type="match status" value="1"/>
</dbReference>
<evidence type="ECO:0000313" key="5">
    <source>
        <dbReference type="Proteomes" id="UP000226191"/>
    </source>
</evidence>
<comment type="subcellular location">
    <subcellularLocation>
        <location evidence="2">Cytoplasm</location>
    </subcellularLocation>
</comment>
<evidence type="ECO:0000256" key="1">
    <source>
        <dbReference type="ARBA" id="ARBA00009673"/>
    </source>
</evidence>
<dbReference type="EC" id="3.1.1.-" evidence="2"/>
<gene>
    <name evidence="2" type="primary">dtd</name>
    <name evidence="4" type="ORF">B1B09_05015</name>
    <name evidence="3" type="ORF">DXN06_06070</name>
</gene>
<dbReference type="OrthoDB" id="9801395at2"/>
<dbReference type="SMR" id="A0A2B7ICB7"/>
<accession>A0A2B7ICB7</accession>
<dbReference type="GO" id="GO:0106026">
    <property type="term" value="F:Gly-tRNA(Ala) deacylase activity"/>
    <property type="evidence" value="ECO:0007669"/>
    <property type="project" value="UniProtKB-UniRule"/>
</dbReference>
<comment type="similarity">
    <text evidence="1 2">Belongs to the DTD family.</text>
</comment>
<comment type="domain">
    <text evidence="2">A Gly-cisPro motif from one monomer fits into the active site of the other monomer to allow specific chiral rejection of L-amino acids.</text>
</comment>
<sequence>MRVVIQRATSAEVVVEGRTVGSLTTPGLVVLVGVTGTDTATTAEKLAEKVWGLRILSEEKSASDLNAPLLVVSQFTLYASTRKGRRPSWSAAAPGPVSEPLVDHFVTHLRSLGAHVETGIFGADMKVGLVNDGPMTILIDTDDWH</sequence>
<dbReference type="InterPro" id="IPR003732">
    <property type="entry name" value="Daa-tRNA_deacyls_DTD"/>
</dbReference>
<dbReference type="InterPro" id="IPR023509">
    <property type="entry name" value="DTD-like_sf"/>
</dbReference>
<dbReference type="EMBL" id="MVCE01000002">
    <property type="protein sequence ID" value="PGF34979.1"/>
    <property type="molecule type" value="Genomic_DNA"/>
</dbReference>
<name>A0A2B7ICB7_CUTAC</name>
<reference evidence="3 6" key="2">
    <citation type="submission" date="2018-08" db="EMBL/GenBank/DDBJ databases">
        <title>Genome sequencing of Cutibacterium acnes KCOM 1315.</title>
        <authorList>
            <person name="Kook J.-K."/>
            <person name="Park S.-N."/>
            <person name="Lim Y.K."/>
        </authorList>
    </citation>
    <scope>NUCLEOTIDE SEQUENCE [LARGE SCALE GENOMIC DNA]</scope>
    <source>
        <strain evidence="3 6">KCOM 1315</strain>
    </source>
</reference>
<comment type="subunit">
    <text evidence="2">Homodimer.</text>
</comment>
<dbReference type="GO" id="GO:0000049">
    <property type="term" value="F:tRNA binding"/>
    <property type="evidence" value="ECO:0007669"/>
    <property type="project" value="UniProtKB-UniRule"/>
</dbReference>
<dbReference type="GO" id="GO:0051500">
    <property type="term" value="F:D-tyrosyl-tRNA(Tyr) deacylase activity"/>
    <property type="evidence" value="ECO:0007669"/>
    <property type="project" value="TreeGrafter"/>
</dbReference>
<evidence type="ECO:0000256" key="2">
    <source>
        <dbReference type="HAMAP-Rule" id="MF_00518"/>
    </source>
</evidence>
<evidence type="ECO:0000313" key="4">
    <source>
        <dbReference type="EMBL" id="PGF34979.1"/>
    </source>
</evidence>
<comment type="function">
    <text evidence="2">An aminoacyl-tRNA editing enzyme that deacylates mischarged D-aminoacyl-tRNAs. Also deacylates mischarged glycyl-tRNA(Ala), protecting cells against glycine mischarging by AlaRS. Acts via tRNA-based rather than protein-based catalysis; rejects L-amino acids rather than detecting D-amino acids in the active site. By recycling D-aminoacyl-tRNA to D-amino acids and free tRNA molecules, this enzyme counteracts the toxicity associated with the formation of D-aminoacyl-tRNA entities in vivo and helps enforce protein L-homochirality.</text>
</comment>
<dbReference type="SUPFAM" id="SSF69500">
    <property type="entry name" value="DTD-like"/>
    <property type="match status" value="1"/>
</dbReference>
<keyword evidence="2" id="KW-0963">Cytoplasm</keyword>
<dbReference type="HAMAP" id="MF_00518">
    <property type="entry name" value="Deacylase_Dtd"/>
    <property type="match status" value="1"/>
</dbReference>
<dbReference type="OMA" id="VFGADMK"/>
<evidence type="ECO:0000313" key="3">
    <source>
        <dbReference type="EMBL" id="AXM06756.1"/>
    </source>
</evidence>
<evidence type="ECO:0000313" key="6">
    <source>
        <dbReference type="Proteomes" id="UP000256621"/>
    </source>
</evidence>
<dbReference type="AlphaFoldDB" id="A0A2B7ICB7"/>
<dbReference type="GO" id="GO:0005737">
    <property type="term" value="C:cytoplasm"/>
    <property type="evidence" value="ECO:0007669"/>
    <property type="project" value="UniProtKB-SubCell"/>
</dbReference>
<dbReference type="NCBIfam" id="TIGR00256">
    <property type="entry name" value="D-aminoacyl-tRNA deacylase"/>
    <property type="match status" value="1"/>
</dbReference>
<organism evidence="4 5">
    <name type="scientific">Cutibacterium acnes</name>
    <name type="common">Propionibacterium acnes</name>
    <dbReference type="NCBI Taxonomy" id="1747"/>
    <lineage>
        <taxon>Bacteria</taxon>
        <taxon>Bacillati</taxon>
        <taxon>Actinomycetota</taxon>
        <taxon>Actinomycetes</taxon>
        <taxon>Propionibacteriales</taxon>
        <taxon>Propionibacteriaceae</taxon>
        <taxon>Cutibacterium</taxon>
    </lineage>
</organism>